<gene>
    <name evidence="1" type="ORF">L2E82_02804</name>
</gene>
<evidence type="ECO:0000313" key="1">
    <source>
        <dbReference type="EMBL" id="KAI3789995.1"/>
    </source>
</evidence>
<protein>
    <submittedName>
        <fullName evidence="1">Uncharacterized protein</fullName>
    </submittedName>
</protein>
<proteinExistence type="predicted"/>
<dbReference type="EMBL" id="CM042009">
    <property type="protein sequence ID" value="KAI3789995.1"/>
    <property type="molecule type" value="Genomic_DNA"/>
</dbReference>
<dbReference type="Proteomes" id="UP001055811">
    <property type="component" value="Linkage Group LG01"/>
</dbReference>
<comment type="caution">
    <text evidence="1">The sequence shown here is derived from an EMBL/GenBank/DDBJ whole genome shotgun (WGS) entry which is preliminary data.</text>
</comment>
<keyword evidence="2" id="KW-1185">Reference proteome</keyword>
<accession>A0ACB9H4A3</accession>
<name>A0ACB9H4A3_CICIN</name>
<sequence length="90" mass="10305">MKSKLRKLIMTMKIGQFHTLEIKLHLPFVLRKVSNPRGLSSQGSLCFSNDPHCACYGPNFEVSNLVTFLRGQSVRVLMQMVNNYPFLHLP</sequence>
<organism evidence="1 2">
    <name type="scientific">Cichorium intybus</name>
    <name type="common">Chicory</name>
    <dbReference type="NCBI Taxonomy" id="13427"/>
    <lineage>
        <taxon>Eukaryota</taxon>
        <taxon>Viridiplantae</taxon>
        <taxon>Streptophyta</taxon>
        <taxon>Embryophyta</taxon>
        <taxon>Tracheophyta</taxon>
        <taxon>Spermatophyta</taxon>
        <taxon>Magnoliopsida</taxon>
        <taxon>eudicotyledons</taxon>
        <taxon>Gunneridae</taxon>
        <taxon>Pentapetalae</taxon>
        <taxon>asterids</taxon>
        <taxon>campanulids</taxon>
        <taxon>Asterales</taxon>
        <taxon>Asteraceae</taxon>
        <taxon>Cichorioideae</taxon>
        <taxon>Cichorieae</taxon>
        <taxon>Cichoriinae</taxon>
        <taxon>Cichorium</taxon>
    </lineage>
</organism>
<reference evidence="1 2" key="2">
    <citation type="journal article" date="2022" name="Mol. Ecol. Resour.">
        <title>The genomes of chicory, endive, great burdock and yacon provide insights into Asteraceae paleo-polyploidization history and plant inulin production.</title>
        <authorList>
            <person name="Fan W."/>
            <person name="Wang S."/>
            <person name="Wang H."/>
            <person name="Wang A."/>
            <person name="Jiang F."/>
            <person name="Liu H."/>
            <person name="Zhao H."/>
            <person name="Xu D."/>
            <person name="Zhang Y."/>
        </authorList>
    </citation>
    <scope>NUCLEOTIDE SEQUENCE [LARGE SCALE GENOMIC DNA]</scope>
    <source>
        <strain evidence="2">cv. Punajuju</strain>
        <tissue evidence="1">Leaves</tissue>
    </source>
</reference>
<evidence type="ECO:0000313" key="2">
    <source>
        <dbReference type="Proteomes" id="UP001055811"/>
    </source>
</evidence>
<reference evidence="2" key="1">
    <citation type="journal article" date="2022" name="Mol. Ecol. Resour.">
        <title>The genomes of chicory, endive, great burdock and yacon provide insights into Asteraceae palaeo-polyploidization history and plant inulin production.</title>
        <authorList>
            <person name="Fan W."/>
            <person name="Wang S."/>
            <person name="Wang H."/>
            <person name="Wang A."/>
            <person name="Jiang F."/>
            <person name="Liu H."/>
            <person name="Zhao H."/>
            <person name="Xu D."/>
            <person name="Zhang Y."/>
        </authorList>
    </citation>
    <scope>NUCLEOTIDE SEQUENCE [LARGE SCALE GENOMIC DNA]</scope>
    <source>
        <strain evidence="2">cv. Punajuju</strain>
    </source>
</reference>